<accession>A0A7J5AX96</accession>
<dbReference type="SUPFAM" id="SSF52540">
    <property type="entry name" value="P-loop containing nucleoside triphosphate hydrolases"/>
    <property type="match status" value="1"/>
</dbReference>
<gene>
    <name evidence="2" type="ORF">F8O03_17635</name>
</gene>
<dbReference type="PIRSF" id="PIRSF009320">
    <property type="entry name" value="Nuc_binding_HP_1000"/>
    <property type="match status" value="1"/>
</dbReference>
<dbReference type="CDD" id="cd02042">
    <property type="entry name" value="ParAB_family"/>
    <property type="match status" value="1"/>
</dbReference>
<evidence type="ECO:0000313" key="3">
    <source>
        <dbReference type="Proteomes" id="UP000490386"/>
    </source>
</evidence>
<name>A0A7J5AX96_9MICO</name>
<evidence type="ECO:0000313" key="2">
    <source>
        <dbReference type="EMBL" id="KAB1636076.1"/>
    </source>
</evidence>
<dbReference type="RefSeq" id="WP_151425047.1">
    <property type="nucleotide sequence ID" value="NZ_WBJX01000008.1"/>
</dbReference>
<dbReference type="AlphaFoldDB" id="A0A7J5AX96"/>
<comment type="caution">
    <text evidence="2">The sequence shown here is derived from an EMBL/GenBank/DDBJ whole genome shotgun (WGS) entry which is preliminary data.</text>
</comment>
<sequence>MIILLGSQKGGPGKSTIATNLAVEYARQGKDVVLVDADRQRSSARWHEDREELGRTPTLACVEKLGSIHQTLLDLDGRYDVVLVDVAGHDSKEMRTGMTAADKLVVVVRPSQFDLDTLPHMSEVIEQALDLNSSLDVRGLITQAPTNSNASERADAGEYLSDYPVIKPLRTVIHERKAYRDVIGEGLGVVEWSNGKAKAEIQVLAEELMH</sequence>
<dbReference type="InterPro" id="IPR027417">
    <property type="entry name" value="P-loop_NTPase"/>
</dbReference>
<dbReference type="PANTHER" id="PTHR13696">
    <property type="entry name" value="P-LOOP CONTAINING NUCLEOSIDE TRIPHOSPHATE HYDROLASE"/>
    <property type="match status" value="1"/>
</dbReference>
<feature type="domain" description="CobQ/CobB/MinD/ParA nucleotide binding" evidence="1">
    <location>
        <begin position="4"/>
        <end position="186"/>
    </location>
</feature>
<protein>
    <submittedName>
        <fullName evidence="2">AAA family ATPase</fullName>
    </submittedName>
</protein>
<evidence type="ECO:0000259" key="1">
    <source>
        <dbReference type="Pfam" id="PF01656"/>
    </source>
</evidence>
<dbReference type="Pfam" id="PF01656">
    <property type="entry name" value="CbiA"/>
    <property type="match status" value="1"/>
</dbReference>
<dbReference type="OrthoDB" id="3173068at2"/>
<reference evidence="2 3" key="1">
    <citation type="submission" date="2019-09" db="EMBL/GenBank/DDBJ databases">
        <title>Phylogeny of genus Pseudoclavibacter and closely related genus.</title>
        <authorList>
            <person name="Li Y."/>
        </authorList>
    </citation>
    <scope>NUCLEOTIDE SEQUENCE [LARGE SCALE GENOMIC DNA]</scope>
    <source>
        <strain evidence="2 3">THG-MD12</strain>
    </source>
</reference>
<dbReference type="InterPro" id="IPR002586">
    <property type="entry name" value="CobQ/CobB/MinD/ParA_Nub-bd_dom"/>
</dbReference>
<dbReference type="EMBL" id="WBJX01000008">
    <property type="protein sequence ID" value="KAB1636076.1"/>
    <property type="molecule type" value="Genomic_DNA"/>
</dbReference>
<keyword evidence="3" id="KW-1185">Reference proteome</keyword>
<dbReference type="PANTHER" id="PTHR13696:SF96">
    <property type="entry name" value="COBQ_COBB_MIND_PARA NUCLEOTIDE BINDING DOMAIN-CONTAINING PROTEIN"/>
    <property type="match status" value="1"/>
</dbReference>
<dbReference type="Proteomes" id="UP000490386">
    <property type="component" value="Unassembled WGS sequence"/>
</dbReference>
<dbReference type="Gene3D" id="3.40.50.300">
    <property type="entry name" value="P-loop containing nucleotide triphosphate hydrolases"/>
    <property type="match status" value="1"/>
</dbReference>
<dbReference type="InterPro" id="IPR050678">
    <property type="entry name" value="DNA_Partitioning_ATPase"/>
</dbReference>
<proteinExistence type="predicted"/>
<organism evidence="2 3">
    <name type="scientific">Pseudoclavibacter terrae</name>
    <dbReference type="NCBI Taxonomy" id="1530195"/>
    <lineage>
        <taxon>Bacteria</taxon>
        <taxon>Bacillati</taxon>
        <taxon>Actinomycetota</taxon>
        <taxon>Actinomycetes</taxon>
        <taxon>Micrococcales</taxon>
        <taxon>Microbacteriaceae</taxon>
        <taxon>Pseudoclavibacter</taxon>
    </lineage>
</organism>